<evidence type="ECO:0000313" key="3">
    <source>
        <dbReference type="Proteomes" id="UP000324897"/>
    </source>
</evidence>
<dbReference type="Proteomes" id="UP000324897">
    <property type="component" value="Chromosome 4"/>
</dbReference>
<comment type="caution">
    <text evidence="2">The sequence shown here is derived from an EMBL/GenBank/DDBJ whole genome shotgun (WGS) entry which is preliminary data.</text>
</comment>
<evidence type="ECO:0000256" key="1">
    <source>
        <dbReference type="SAM" id="MobiDB-lite"/>
    </source>
</evidence>
<name>A0A5J9VTE9_9POAL</name>
<gene>
    <name evidence="2" type="ORF">EJB05_12314</name>
</gene>
<feature type="region of interest" description="Disordered" evidence="1">
    <location>
        <begin position="1"/>
        <end position="30"/>
    </location>
</feature>
<accession>A0A5J9VTE9</accession>
<evidence type="ECO:0000313" key="2">
    <source>
        <dbReference type="EMBL" id="TVU38917.1"/>
    </source>
</evidence>
<dbReference type="Gramene" id="TVU38917">
    <property type="protein sequence ID" value="TVU38917"/>
    <property type="gene ID" value="EJB05_12314"/>
</dbReference>
<reference evidence="2 3" key="1">
    <citation type="journal article" date="2019" name="Sci. Rep.">
        <title>A high-quality genome of Eragrostis curvula grass provides insights into Poaceae evolution and supports new strategies to enhance forage quality.</title>
        <authorList>
            <person name="Carballo J."/>
            <person name="Santos B.A.C.M."/>
            <person name="Zappacosta D."/>
            <person name="Garbus I."/>
            <person name="Selva J.P."/>
            <person name="Gallo C.A."/>
            <person name="Diaz A."/>
            <person name="Albertini E."/>
            <person name="Caccamo M."/>
            <person name="Echenique V."/>
        </authorList>
    </citation>
    <scope>NUCLEOTIDE SEQUENCE [LARGE SCALE GENOMIC DNA]</scope>
    <source>
        <strain evidence="3">cv. Victoria</strain>
        <tissue evidence="2">Leaf</tissue>
    </source>
</reference>
<proteinExistence type="predicted"/>
<protein>
    <submittedName>
        <fullName evidence="2">Uncharacterized protein</fullName>
    </submittedName>
</protein>
<organism evidence="2 3">
    <name type="scientific">Eragrostis curvula</name>
    <name type="common">weeping love grass</name>
    <dbReference type="NCBI Taxonomy" id="38414"/>
    <lineage>
        <taxon>Eukaryota</taxon>
        <taxon>Viridiplantae</taxon>
        <taxon>Streptophyta</taxon>
        <taxon>Embryophyta</taxon>
        <taxon>Tracheophyta</taxon>
        <taxon>Spermatophyta</taxon>
        <taxon>Magnoliopsida</taxon>
        <taxon>Liliopsida</taxon>
        <taxon>Poales</taxon>
        <taxon>Poaceae</taxon>
        <taxon>PACMAD clade</taxon>
        <taxon>Chloridoideae</taxon>
        <taxon>Eragrostideae</taxon>
        <taxon>Eragrostidinae</taxon>
        <taxon>Eragrostis</taxon>
    </lineage>
</organism>
<dbReference type="EMBL" id="RWGY01000007">
    <property type="protein sequence ID" value="TVU38917.1"/>
    <property type="molecule type" value="Genomic_DNA"/>
</dbReference>
<dbReference type="AlphaFoldDB" id="A0A5J9VTE9"/>
<keyword evidence="3" id="KW-1185">Reference proteome</keyword>
<feature type="non-terminal residue" evidence="2">
    <location>
        <position position="1"/>
    </location>
</feature>
<sequence length="142" mass="15354">MSSVGGAWTPPLQLARRRMPDEESRPAAVPLGNARAGVAVITHGRTERGSLAPRGRQLEATVSAMGNEPSSGEISNVLLLTCTFIFDLDVLPSHDTEDSLMRCGHQQRGASGDFVNLKDLPAQCLKMFIRKYNICCMLPLGC</sequence>